<dbReference type="EMBL" id="JASJUT010000015">
    <property type="protein sequence ID" value="MDK2598180.1"/>
    <property type="molecule type" value="Genomic_DNA"/>
</dbReference>
<evidence type="ECO:0000313" key="2">
    <source>
        <dbReference type="Proteomes" id="UP001231915"/>
    </source>
</evidence>
<dbReference type="RefSeq" id="WP_211013578.1">
    <property type="nucleotide sequence ID" value="NZ_JASJUT010000015.1"/>
</dbReference>
<accession>A0ABT7ESY7</accession>
<proteinExistence type="predicted"/>
<name>A0ABT7ESY7_9GAMM</name>
<reference evidence="1 2" key="1">
    <citation type="submission" date="2023-05" db="EMBL/GenBank/DDBJ databases">
        <title>Pseudoalteromonas ardens sp. nov., Pseudoalteromonas obscura sp. nov., and Pseudoalteromonas umbrosa sp. nov., isolated from the coral Montipora capitata.</title>
        <authorList>
            <person name="Thomas E.M."/>
            <person name="Smith E.M."/>
            <person name="Papke E."/>
            <person name="Shlafstein M.D."/>
            <person name="Oline D.K."/>
            <person name="Videau P."/>
            <person name="Saw J.H."/>
            <person name="Strangman W.K."/>
            <person name="Ushijima B."/>
        </authorList>
    </citation>
    <scope>NUCLEOTIDE SEQUENCE [LARGE SCALE GENOMIC DNA]</scope>
    <source>
        <strain evidence="1 2">P94</strain>
    </source>
</reference>
<gene>
    <name evidence="1" type="ORF">QNM18_24295</name>
</gene>
<evidence type="ECO:0000313" key="1">
    <source>
        <dbReference type="EMBL" id="MDK2598180.1"/>
    </source>
</evidence>
<protein>
    <submittedName>
        <fullName evidence="1">Uncharacterized protein</fullName>
    </submittedName>
</protein>
<dbReference type="Proteomes" id="UP001231915">
    <property type="component" value="Unassembled WGS sequence"/>
</dbReference>
<keyword evidence="2" id="KW-1185">Reference proteome</keyword>
<comment type="caution">
    <text evidence="1">The sequence shown here is derived from an EMBL/GenBank/DDBJ whole genome shotgun (WGS) entry which is preliminary data.</text>
</comment>
<organism evidence="1 2">
    <name type="scientific">Pseudoalteromonas obscura</name>
    <dbReference type="NCBI Taxonomy" id="3048491"/>
    <lineage>
        <taxon>Bacteria</taxon>
        <taxon>Pseudomonadati</taxon>
        <taxon>Pseudomonadota</taxon>
        <taxon>Gammaproteobacteria</taxon>
        <taxon>Alteromonadales</taxon>
        <taxon>Pseudoalteromonadaceae</taxon>
        <taxon>Pseudoalteromonas</taxon>
    </lineage>
</organism>
<sequence>MKIKLNKKRVKNLSKTSNELAAKQTAEVGGGNFETYGMCSYGCDTAVYLGCVTGRDCYSFNGLCHNPN</sequence>